<reference evidence="2 3" key="1">
    <citation type="submission" date="2017-04" db="EMBL/GenBank/DDBJ databases">
        <authorList>
            <person name="Afonso C.L."/>
            <person name="Miller P.J."/>
            <person name="Scott M.A."/>
            <person name="Spackman E."/>
            <person name="Goraichik I."/>
            <person name="Dimitrov K.M."/>
            <person name="Suarez D.L."/>
            <person name="Swayne D.E."/>
        </authorList>
    </citation>
    <scope>NUCLEOTIDE SEQUENCE [LARGE SCALE GENOMIC DNA]</scope>
    <source>
        <strain evidence="2 3">KR-140</strain>
    </source>
</reference>
<dbReference type="OrthoDB" id="67362at2"/>
<keyword evidence="3" id="KW-1185">Reference proteome</keyword>
<proteinExistence type="predicted"/>
<evidence type="ECO:0000256" key="1">
    <source>
        <dbReference type="SAM" id="SignalP"/>
    </source>
</evidence>
<evidence type="ECO:0008006" key="4">
    <source>
        <dbReference type="Google" id="ProtNLM"/>
    </source>
</evidence>
<dbReference type="Proteomes" id="UP000192582">
    <property type="component" value="Unassembled WGS sequence"/>
</dbReference>
<name>A0A1W1VKC7_9DEIO</name>
<gene>
    <name evidence="2" type="ORF">SAMN00790413_02126</name>
</gene>
<evidence type="ECO:0000313" key="3">
    <source>
        <dbReference type="Proteomes" id="UP000192582"/>
    </source>
</evidence>
<sequence>MKKLLAMTISAAFATAGAQTLTSTGLNGVELGLTAGYANGLSGEAFVHAPNVVGPFGIKAGVSFTRAADAINDNSPLLPGISNPNDPNQTFGAAKSRGEVTESGSHTIASLDGTYGFGELTPGVDATVYAGARYGMFRSVENYGSNGTLGYSSSSFGVGGGLMVSYALTGNLSLVGDLGVDQFFNSTINTTTTAPDGSASSDSFATNEAGYADISNRFVRPGTVFKARIGVKTTF</sequence>
<dbReference type="RefSeq" id="WP_084049454.1">
    <property type="nucleotide sequence ID" value="NZ_FWWU01000009.1"/>
</dbReference>
<dbReference type="AlphaFoldDB" id="A0A1W1VKC7"/>
<organism evidence="2 3">
    <name type="scientific">Deinococcus hopiensis KR-140</name>
    <dbReference type="NCBI Taxonomy" id="695939"/>
    <lineage>
        <taxon>Bacteria</taxon>
        <taxon>Thermotogati</taxon>
        <taxon>Deinococcota</taxon>
        <taxon>Deinococci</taxon>
        <taxon>Deinococcales</taxon>
        <taxon>Deinococcaceae</taxon>
        <taxon>Deinococcus</taxon>
    </lineage>
</organism>
<dbReference type="EMBL" id="FWWU01000009">
    <property type="protein sequence ID" value="SMB93817.1"/>
    <property type="molecule type" value="Genomic_DNA"/>
</dbReference>
<accession>A0A1W1VKC7</accession>
<feature type="signal peptide" evidence="1">
    <location>
        <begin position="1"/>
        <end position="18"/>
    </location>
</feature>
<keyword evidence="1" id="KW-0732">Signal</keyword>
<feature type="chain" id="PRO_5012596684" description="Outer membrane protein beta-barrel domain-containing protein" evidence="1">
    <location>
        <begin position="19"/>
        <end position="235"/>
    </location>
</feature>
<dbReference type="STRING" id="695939.SAMN00790413_02126"/>
<protein>
    <recommendedName>
        <fullName evidence="4">Outer membrane protein beta-barrel domain-containing protein</fullName>
    </recommendedName>
</protein>
<dbReference type="Gene3D" id="2.40.160.70">
    <property type="entry name" value="outer membrane protein from Thermus thermophilus HB27"/>
    <property type="match status" value="1"/>
</dbReference>
<evidence type="ECO:0000313" key="2">
    <source>
        <dbReference type="EMBL" id="SMB93817.1"/>
    </source>
</evidence>